<gene>
    <name evidence="1" type="ORF">DY218_23250</name>
</gene>
<dbReference type="InterPro" id="IPR016031">
    <property type="entry name" value="Trp_RNA-bd_attenuator-like_dom"/>
</dbReference>
<reference evidence="1 2" key="1">
    <citation type="submission" date="2018-08" db="EMBL/GenBank/DDBJ databases">
        <title>Isolation, diversity and antifungal activity of Actinobacteria from wheat.</title>
        <authorList>
            <person name="Han C."/>
        </authorList>
    </citation>
    <scope>NUCLEOTIDE SEQUENCE [LARGE SCALE GENOMIC DNA]</scope>
    <source>
        <strain evidence="1 2">NEAU-YY421</strain>
    </source>
</reference>
<organism evidence="1 2">
    <name type="scientific">Streptomyces triticagri</name>
    <dbReference type="NCBI Taxonomy" id="2293568"/>
    <lineage>
        <taxon>Bacteria</taxon>
        <taxon>Bacillati</taxon>
        <taxon>Actinomycetota</taxon>
        <taxon>Actinomycetes</taxon>
        <taxon>Kitasatosporales</taxon>
        <taxon>Streptomycetaceae</taxon>
        <taxon>Streptomyces</taxon>
    </lineage>
</organism>
<proteinExistence type="predicted"/>
<accession>A0A372M054</accession>
<dbReference type="Gene3D" id="3.60.160.10">
    <property type="entry name" value="Mitochondrial biogenesis AIM24"/>
    <property type="match status" value="1"/>
</dbReference>
<dbReference type="InterPro" id="IPR036983">
    <property type="entry name" value="AIM24_sf"/>
</dbReference>
<dbReference type="AlphaFoldDB" id="A0A372M054"/>
<comment type="caution">
    <text evidence="1">The sequence shown here is derived from an EMBL/GenBank/DDBJ whole genome shotgun (WGS) entry which is preliminary data.</text>
</comment>
<dbReference type="RefSeq" id="WP_128558067.1">
    <property type="nucleotide sequence ID" value="NZ_QUAK01000122.1"/>
</dbReference>
<dbReference type="OrthoDB" id="6048299at2"/>
<protein>
    <submittedName>
        <fullName evidence="1">AIM24 family protein</fullName>
    </submittedName>
</protein>
<dbReference type="PANTHER" id="PTHR38074:SF1">
    <property type="entry name" value="ALTERED INHERITANCE OF MITOCHONDRIA PROTEIN 24, MITOCHONDRIAL"/>
    <property type="match status" value="1"/>
</dbReference>
<dbReference type="Pfam" id="PF01987">
    <property type="entry name" value="AIM24"/>
    <property type="match status" value="1"/>
</dbReference>
<dbReference type="SUPFAM" id="SSF51219">
    <property type="entry name" value="TRAP-like"/>
    <property type="match status" value="1"/>
</dbReference>
<evidence type="ECO:0000313" key="2">
    <source>
        <dbReference type="Proteomes" id="UP000263094"/>
    </source>
</evidence>
<dbReference type="EMBL" id="QUAK01000122">
    <property type="protein sequence ID" value="RFU84282.1"/>
    <property type="molecule type" value="Genomic_DNA"/>
</dbReference>
<evidence type="ECO:0000313" key="1">
    <source>
        <dbReference type="EMBL" id="RFU84282.1"/>
    </source>
</evidence>
<dbReference type="Proteomes" id="UP000263094">
    <property type="component" value="Unassembled WGS sequence"/>
</dbReference>
<dbReference type="PANTHER" id="PTHR38074">
    <property type="entry name" value="ALTERED INHERITANCE OF MITOCHONDRIA PROTEIN 24, MITOCHONDRIAL"/>
    <property type="match status" value="1"/>
</dbReference>
<keyword evidence="2" id="KW-1185">Reference proteome</keyword>
<name>A0A372M054_9ACTN</name>
<dbReference type="InterPro" id="IPR002838">
    <property type="entry name" value="AIM24"/>
</dbReference>
<sequence>MAQFRLQGSKVLAVDMSGDSVKAKNGAMVAYDGTMAFKKLTGGGEGLRGMVTRRLTGEQMTIMEVKGQGTCWFADRAAEINLVSLAGDKLYVESSNLLCADSSLRTGTTFTGLRGASQGNGLFTTTVEGTGQVALMSDGTAVVLRVTPQYPLIVDPGAYIAHQGNVRQSFQSGVSFRTFMGEGSGESFQIRFEGDGLVYVQPSERNTIGGEI</sequence>